<feature type="transmembrane region" description="Helical" evidence="1">
    <location>
        <begin position="56"/>
        <end position="73"/>
    </location>
</feature>
<dbReference type="Proteomes" id="UP001628091">
    <property type="component" value="Unassembled WGS sequence"/>
</dbReference>
<proteinExistence type="predicted"/>
<comment type="caution">
    <text evidence="2">The sequence shown here is derived from an EMBL/GenBank/DDBJ whole genome shotgun (WGS) entry which is preliminary data.</text>
</comment>
<keyword evidence="1" id="KW-1133">Transmembrane helix</keyword>
<name>A0ABQ0GVJ4_9HYPH</name>
<organism evidence="2 3">
    <name type="scientific">Phyllobacterium phragmitis</name>
    <dbReference type="NCBI Taxonomy" id="2670329"/>
    <lineage>
        <taxon>Bacteria</taxon>
        <taxon>Pseudomonadati</taxon>
        <taxon>Pseudomonadota</taxon>
        <taxon>Alphaproteobacteria</taxon>
        <taxon>Hyphomicrobiales</taxon>
        <taxon>Phyllobacteriaceae</taxon>
        <taxon>Phyllobacterium</taxon>
    </lineage>
</organism>
<protein>
    <submittedName>
        <fullName evidence="2">DUF2244 domain-containing protein</fullName>
    </submittedName>
</protein>
<keyword evidence="3" id="KW-1185">Reference proteome</keyword>
<evidence type="ECO:0000313" key="2">
    <source>
        <dbReference type="EMBL" id="GAB1580665.1"/>
    </source>
</evidence>
<keyword evidence="1" id="KW-0812">Transmembrane</keyword>
<evidence type="ECO:0000256" key="1">
    <source>
        <dbReference type="SAM" id="Phobius"/>
    </source>
</evidence>
<dbReference type="RefSeq" id="WP_407863627.1">
    <property type="nucleotide sequence ID" value="NZ_BAAFZP010000001.1"/>
</dbReference>
<dbReference type="InterPro" id="IPR016990">
    <property type="entry name" value="UCP032162_TM"/>
</dbReference>
<dbReference type="PIRSF" id="PIRSF032162">
    <property type="entry name" value="UCP032162_imp"/>
    <property type="match status" value="1"/>
</dbReference>
<keyword evidence="1" id="KW-0472">Membrane</keyword>
<accession>A0ABQ0GVJ4</accession>
<reference evidence="2 3" key="1">
    <citation type="submission" date="2024-10" db="EMBL/GenBank/DDBJ databases">
        <title>Isolation, draft genome sequencing and identification of Phyllobacterium sp. NSA23, isolated from leaf soil.</title>
        <authorList>
            <person name="Akita H."/>
        </authorList>
    </citation>
    <scope>NUCLEOTIDE SEQUENCE [LARGE SCALE GENOMIC DNA]</scope>
    <source>
        <strain evidence="2 3">NSA23</strain>
    </source>
</reference>
<dbReference type="Pfam" id="PF10003">
    <property type="entry name" value="DUF2244"/>
    <property type="match status" value="1"/>
</dbReference>
<dbReference type="InterPro" id="IPR019253">
    <property type="entry name" value="DUF2244_TM"/>
</dbReference>
<sequence length="170" mass="18954">MSHPDGAQPEKNETPFFRALLVPHRSLGRTGFLVLMAALLAGWAFCGILFLSIGAWPVFGFFGLDVLLVYLAFRLNYRAGRAREEISVSRTALDIRQIAPSGRTREHRFNPFWARFRVSRHDEIGITAMNVEGEGRLVSIGSFLNPDDRESFATAFSRALATARGRTPNA</sequence>
<dbReference type="EMBL" id="BAAFZP010000001">
    <property type="protein sequence ID" value="GAB1580665.1"/>
    <property type="molecule type" value="Genomic_DNA"/>
</dbReference>
<evidence type="ECO:0000313" key="3">
    <source>
        <dbReference type="Proteomes" id="UP001628091"/>
    </source>
</evidence>
<feature type="transmembrane region" description="Helical" evidence="1">
    <location>
        <begin position="32"/>
        <end position="50"/>
    </location>
</feature>
<gene>
    <name evidence="2" type="ORF">PPNSA23_06080</name>
</gene>